<dbReference type="SUPFAM" id="SSF52540">
    <property type="entry name" value="P-loop containing nucleoside triphosphate hydrolases"/>
    <property type="match status" value="1"/>
</dbReference>
<keyword evidence="4" id="KW-0547">Nucleotide-binding</keyword>
<dbReference type="SUPFAM" id="SSF50447">
    <property type="entry name" value="Translation proteins"/>
    <property type="match status" value="2"/>
</dbReference>
<evidence type="ECO:0000256" key="11">
    <source>
        <dbReference type="SAM" id="MobiDB-lite"/>
    </source>
</evidence>
<dbReference type="Proteomes" id="UP001433268">
    <property type="component" value="Unassembled WGS sequence"/>
</dbReference>
<keyword evidence="7" id="KW-0496">Mitochondrion</keyword>
<dbReference type="Gene3D" id="2.40.30.10">
    <property type="entry name" value="Translation factors"/>
    <property type="match status" value="2"/>
</dbReference>
<feature type="region of interest" description="Disordered" evidence="11">
    <location>
        <begin position="23"/>
        <end position="174"/>
    </location>
</feature>
<dbReference type="Pfam" id="PF00009">
    <property type="entry name" value="GTP_EFTU"/>
    <property type="match status" value="1"/>
</dbReference>
<gene>
    <name evidence="13" type="ORF">PG997_006935</name>
</gene>
<dbReference type="Gene3D" id="3.40.50.300">
    <property type="entry name" value="P-loop containing nucleotide triphosphate hydrolases"/>
    <property type="match status" value="1"/>
</dbReference>
<dbReference type="Gene3D" id="3.40.50.10050">
    <property type="entry name" value="Translation initiation factor IF- 2, domain 3"/>
    <property type="match status" value="1"/>
</dbReference>
<evidence type="ECO:0000256" key="1">
    <source>
        <dbReference type="ARBA" id="ARBA00004173"/>
    </source>
</evidence>
<keyword evidence="6" id="KW-0809">Transit peptide</keyword>
<dbReference type="PROSITE" id="PS51722">
    <property type="entry name" value="G_TR_2"/>
    <property type="match status" value="1"/>
</dbReference>
<dbReference type="HAMAP" id="MF_00100_B">
    <property type="entry name" value="IF_2_B"/>
    <property type="match status" value="1"/>
</dbReference>
<comment type="similarity">
    <text evidence="2">Belongs to the TRAFAC class translation factor GTPase superfamily. Classic translation factor GTPase family. IF-2 subfamily.</text>
</comment>
<protein>
    <recommendedName>
        <fullName evidence="10">Translation initiation factor IF-2, mitochondrial</fullName>
    </recommendedName>
</protein>
<dbReference type="CDD" id="cd01887">
    <property type="entry name" value="IF2_eIF5B"/>
    <property type="match status" value="1"/>
</dbReference>
<feature type="compositionally biased region" description="Basic and acidic residues" evidence="11">
    <location>
        <begin position="120"/>
        <end position="140"/>
    </location>
</feature>
<evidence type="ECO:0000256" key="5">
    <source>
        <dbReference type="ARBA" id="ARBA00022917"/>
    </source>
</evidence>
<feature type="compositionally biased region" description="Basic and acidic residues" evidence="11">
    <location>
        <begin position="286"/>
        <end position="310"/>
    </location>
</feature>
<evidence type="ECO:0000256" key="10">
    <source>
        <dbReference type="ARBA" id="ARBA00044200"/>
    </source>
</evidence>
<comment type="subcellular location">
    <subcellularLocation>
        <location evidence="1">Mitochondrion</location>
    </subcellularLocation>
</comment>
<feature type="compositionally biased region" description="Basic and acidic residues" evidence="11">
    <location>
        <begin position="219"/>
        <end position="231"/>
    </location>
</feature>
<dbReference type="SUPFAM" id="SSF52156">
    <property type="entry name" value="Initiation factor IF2/eIF5b, domain 3"/>
    <property type="match status" value="1"/>
</dbReference>
<dbReference type="InterPro" id="IPR000178">
    <property type="entry name" value="TF_IF2_bacterial-like"/>
</dbReference>
<feature type="compositionally biased region" description="Basic and acidic residues" evidence="11">
    <location>
        <begin position="317"/>
        <end position="354"/>
    </location>
</feature>
<sequence>MVFNPERQQRNREFIKAEQAEMKSNVISGKMPPPPPGMPAKPEITKKDWLTPSIGVDVGPKTPRPRPARIRRPVDHTMEKPSSVTSNFTARTGPGPLGVNRQQPDAPAAASDSTAQTSSESRDTPRPLVREVATRRRNETEEQSDATLDKSRDNTFYSRDSWKATLSSKNPKIDPAIEDELITSHRHFDGLFEESPEKSKDLLKEPEISSTWGSLARKQATDKSNKEDFWAKIDALSRPAPSPQPFSQPASKPSESFETAFDNAFYKSPDSSRTQGRKQEDDDWSISEREPRQNRDSTRQSSKPESEFTERQPQNDAIDRSGDGRRKARGKNERDVEPTFEERQQALQRNDRGRGGGKQRGGRGGGDRHSRWEDEMNDEDTHAAYEEQLARQREKAERKARKEAERTGPIPIVLPDLISISNLASALKIEKELFLEQLAELGFEGVNLESIMAGDTAGLVAQEYGYEPTIVSDDQDLKARPPPADPSILPPRPPVVTIMGHVDHGKTTLLDYLRKSSVALQEHGGITQHIGAFSVNLTDGKNITFLDTPGHAAFLTMRQRGANVTDIVVLVVAADDSVKPQTIEAIKHARAAKVPIIVAINKVDKEGARIDHVKADLATNGVEIEDYGGDVQVVCVSGKTGQGMDDLEENILVLSEMLDMRAETDGPAEGWILESSLKPIGRAATILVKRGTLRPGDYIAAGTTWAKIRHLRNEAGDDITEAPPGTPVEILGWRDLPAAGDEVLQAPDEGRAKAAVEYREGLRDREKDAKAHEQIVEQRRLLQEQRALEEDDDGKARREYGTWGTMETAPVEGGAKTVNFVVKGDVHGSVEAVCASILEIGSNEVRPRILRSAPGHIVESDVEHAAASRSTLVNFNLPIAGHIKALAEANGVPILDHTVIYHLHDDVKDVLSSHLAPALSIKVLGEAEVLQVFPINVKGRKYKNIAGCRIRNGAVAKANRFRVVRGGQTLYDGELESLMHGKKEIMDAKKGGECGIGFAEFQDFEVGDLVQAYEEVSTERKL</sequence>
<dbReference type="InterPro" id="IPR053905">
    <property type="entry name" value="EF-G-like_DII"/>
</dbReference>
<dbReference type="Pfam" id="PF22042">
    <property type="entry name" value="EF-G_D2"/>
    <property type="match status" value="1"/>
</dbReference>
<dbReference type="CDD" id="cd03702">
    <property type="entry name" value="IF2_mtIF2_II"/>
    <property type="match status" value="1"/>
</dbReference>
<dbReference type="GO" id="GO:0003743">
    <property type="term" value="F:translation initiation factor activity"/>
    <property type="evidence" value="ECO:0007669"/>
    <property type="project" value="UniProtKB-KW"/>
</dbReference>
<evidence type="ECO:0000256" key="6">
    <source>
        <dbReference type="ARBA" id="ARBA00022946"/>
    </source>
</evidence>
<keyword evidence="8" id="KW-0342">GTP-binding</keyword>
<evidence type="ECO:0000313" key="14">
    <source>
        <dbReference type="Proteomes" id="UP001433268"/>
    </source>
</evidence>
<keyword evidence="3 13" id="KW-0396">Initiation factor</keyword>
<comment type="function">
    <text evidence="9">One of the essential components for the initiation of protein synthesis. Protects formylmethionyl-tRNA from spontaneous hydrolysis and promotes its binding to the 30S ribosomal subunits. Also involved in the hydrolysis of GTP during the formation of the 70S ribosomal complex.</text>
</comment>
<feature type="compositionally biased region" description="Basic and acidic residues" evidence="11">
    <location>
        <begin position="365"/>
        <end position="379"/>
    </location>
</feature>
<name>A0ABR1WQ50_9PEZI</name>
<reference evidence="13 14" key="1">
    <citation type="submission" date="2023-01" db="EMBL/GenBank/DDBJ databases">
        <title>Analysis of 21 Apiospora genomes using comparative genomics revels a genus with tremendous synthesis potential of carbohydrate active enzymes and secondary metabolites.</title>
        <authorList>
            <person name="Sorensen T."/>
        </authorList>
    </citation>
    <scope>NUCLEOTIDE SEQUENCE [LARGE SCALE GENOMIC DNA]</scope>
    <source>
        <strain evidence="13 14">CBS 114990</strain>
    </source>
</reference>
<keyword evidence="5" id="KW-0648">Protein biosynthesis</keyword>
<dbReference type="RefSeq" id="XP_066670173.1">
    <property type="nucleotide sequence ID" value="XM_066811250.1"/>
</dbReference>
<evidence type="ECO:0000256" key="9">
    <source>
        <dbReference type="ARBA" id="ARBA00025162"/>
    </source>
</evidence>
<evidence type="ECO:0000256" key="7">
    <source>
        <dbReference type="ARBA" id="ARBA00023128"/>
    </source>
</evidence>
<feature type="compositionally biased region" description="Basic and acidic residues" evidence="11">
    <location>
        <begin position="192"/>
        <end position="207"/>
    </location>
</feature>
<dbReference type="InterPro" id="IPR044145">
    <property type="entry name" value="IF2_II"/>
</dbReference>
<feature type="domain" description="Tr-type G" evidence="12">
    <location>
        <begin position="491"/>
        <end position="661"/>
    </location>
</feature>
<feature type="compositionally biased region" description="Polar residues" evidence="11">
    <location>
        <begin position="154"/>
        <end position="170"/>
    </location>
</feature>
<evidence type="ECO:0000256" key="3">
    <source>
        <dbReference type="ARBA" id="ARBA00022540"/>
    </source>
</evidence>
<evidence type="ECO:0000259" key="12">
    <source>
        <dbReference type="PROSITE" id="PS51722"/>
    </source>
</evidence>
<evidence type="ECO:0000256" key="8">
    <source>
        <dbReference type="ARBA" id="ARBA00023134"/>
    </source>
</evidence>
<feature type="compositionally biased region" description="Low complexity" evidence="11">
    <location>
        <begin position="103"/>
        <end position="119"/>
    </location>
</feature>
<feature type="compositionally biased region" description="Polar residues" evidence="11">
    <location>
        <begin position="80"/>
        <end position="90"/>
    </location>
</feature>
<dbReference type="EMBL" id="JAQQWN010000005">
    <property type="protein sequence ID" value="KAK8085664.1"/>
    <property type="molecule type" value="Genomic_DNA"/>
</dbReference>
<evidence type="ECO:0000256" key="2">
    <source>
        <dbReference type="ARBA" id="ARBA00007733"/>
    </source>
</evidence>
<dbReference type="PANTHER" id="PTHR43381:SF20">
    <property type="entry name" value="TRANSLATION INITIATION FACTOR IF-2, MITOCHONDRIAL"/>
    <property type="match status" value="1"/>
</dbReference>
<dbReference type="GeneID" id="92044310"/>
<dbReference type="Pfam" id="PF11987">
    <property type="entry name" value="IF-2"/>
    <property type="match status" value="1"/>
</dbReference>
<dbReference type="PANTHER" id="PTHR43381">
    <property type="entry name" value="TRANSLATION INITIATION FACTOR IF-2-RELATED"/>
    <property type="match status" value="1"/>
</dbReference>
<feature type="region of interest" description="Disordered" evidence="11">
    <location>
        <begin position="192"/>
        <end position="379"/>
    </location>
</feature>
<dbReference type="InterPro" id="IPR000795">
    <property type="entry name" value="T_Tr_GTP-bd_dom"/>
</dbReference>
<dbReference type="InterPro" id="IPR009000">
    <property type="entry name" value="Transl_B-barrel_sf"/>
</dbReference>
<evidence type="ECO:0000256" key="4">
    <source>
        <dbReference type="ARBA" id="ARBA00022741"/>
    </source>
</evidence>
<dbReference type="CDD" id="cd03692">
    <property type="entry name" value="mtIF2_IVc"/>
    <property type="match status" value="1"/>
</dbReference>
<dbReference type="NCBIfam" id="TIGR00231">
    <property type="entry name" value="small_GTP"/>
    <property type="match status" value="1"/>
</dbReference>
<dbReference type="InterPro" id="IPR023115">
    <property type="entry name" value="TIF_IF2_dom3"/>
</dbReference>
<dbReference type="InterPro" id="IPR005225">
    <property type="entry name" value="Small_GTP-bd"/>
</dbReference>
<proteinExistence type="inferred from homology"/>
<dbReference type="InterPro" id="IPR027417">
    <property type="entry name" value="P-loop_NTPase"/>
</dbReference>
<accession>A0ABR1WQ50</accession>
<dbReference type="InterPro" id="IPR036925">
    <property type="entry name" value="TIF_IF2_dom3_sf"/>
</dbReference>
<comment type="caution">
    <text evidence="13">The sequence shown here is derived from an EMBL/GenBank/DDBJ whole genome shotgun (WGS) entry which is preliminary data.</text>
</comment>
<organism evidence="13 14">
    <name type="scientific">Apiospora hydei</name>
    <dbReference type="NCBI Taxonomy" id="1337664"/>
    <lineage>
        <taxon>Eukaryota</taxon>
        <taxon>Fungi</taxon>
        <taxon>Dikarya</taxon>
        <taxon>Ascomycota</taxon>
        <taxon>Pezizomycotina</taxon>
        <taxon>Sordariomycetes</taxon>
        <taxon>Xylariomycetidae</taxon>
        <taxon>Amphisphaeriales</taxon>
        <taxon>Apiosporaceae</taxon>
        <taxon>Apiospora</taxon>
    </lineage>
</organism>
<keyword evidence="14" id="KW-1185">Reference proteome</keyword>
<dbReference type="InterPro" id="IPR015760">
    <property type="entry name" value="TIF_IF2"/>
</dbReference>
<evidence type="ECO:0000313" key="13">
    <source>
        <dbReference type="EMBL" id="KAK8085664.1"/>
    </source>
</evidence>